<dbReference type="AlphaFoldDB" id="A0A4Z2IH87"/>
<dbReference type="Gene3D" id="1.10.167.10">
    <property type="entry name" value="Regulator of G-protein Signalling 4, domain 2"/>
    <property type="match status" value="1"/>
</dbReference>
<dbReference type="InterPro" id="IPR036305">
    <property type="entry name" value="RGS_sf"/>
</dbReference>
<dbReference type="InterPro" id="IPR044926">
    <property type="entry name" value="RGS_subdomain_2"/>
</dbReference>
<dbReference type="Pfam" id="PF00615">
    <property type="entry name" value="RGS"/>
    <property type="match status" value="1"/>
</dbReference>
<gene>
    <name evidence="3" type="primary">Rgs4</name>
    <name evidence="3" type="ORF">EYF80_012877</name>
</gene>
<dbReference type="FunFam" id="1.10.167.10:FF:000001">
    <property type="entry name" value="Putative regulator of g-protein signaling 12"/>
    <property type="match status" value="1"/>
</dbReference>
<dbReference type="PRINTS" id="PR01301">
    <property type="entry name" value="RGSPROTEIN"/>
</dbReference>
<dbReference type="SMART" id="SM00315">
    <property type="entry name" value="RGS"/>
    <property type="match status" value="1"/>
</dbReference>
<accession>A0A4Z2IH87</accession>
<reference evidence="3 4" key="1">
    <citation type="submission" date="2019-03" db="EMBL/GenBank/DDBJ databases">
        <title>First draft genome of Liparis tanakae, snailfish: a comprehensive survey of snailfish specific genes.</title>
        <authorList>
            <person name="Kim W."/>
            <person name="Song I."/>
            <person name="Jeong J.-H."/>
            <person name="Kim D."/>
            <person name="Kim S."/>
            <person name="Ryu S."/>
            <person name="Song J.Y."/>
            <person name="Lee S.K."/>
        </authorList>
    </citation>
    <scope>NUCLEOTIDE SEQUENCE [LARGE SCALE GENOMIC DNA]</scope>
    <source>
        <tissue evidence="3">Muscle</tissue>
    </source>
</reference>
<dbReference type="EMBL" id="SRLO01000089">
    <property type="protein sequence ID" value="TNN76824.1"/>
    <property type="molecule type" value="Genomic_DNA"/>
</dbReference>
<keyword evidence="4" id="KW-1185">Reference proteome</keyword>
<dbReference type="PANTHER" id="PTHR10845:SF184">
    <property type="entry name" value="REGULATOR OF G-PROTEIN SIGNALING 4"/>
    <property type="match status" value="1"/>
</dbReference>
<dbReference type="PANTHER" id="PTHR10845">
    <property type="entry name" value="REGULATOR OF G PROTEIN SIGNALING"/>
    <property type="match status" value="1"/>
</dbReference>
<evidence type="ECO:0000259" key="2">
    <source>
        <dbReference type="PROSITE" id="PS50132"/>
    </source>
</evidence>
<dbReference type="Proteomes" id="UP000314294">
    <property type="component" value="Unassembled WGS sequence"/>
</dbReference>
<organism evidence="3 4">
    <name type="scientific">Liparis tanakae</name>
    <name type="common">Tanaka's snailfish</name>
    <dbReference type="NCBI Taxonomy" id="230148"/>
    <lineage>
        <taxon>Eukaryota</taxon>
        <taxon>Metazoa</taxon>
        <taxon>Chordata</taxon>
        <taxon>Craniata</taxon>
        <taxon>Vertebrata</taxon>
        <taxon>Euteleostomi</taxon>
        <taxon>Actinopterygii</taxon>
        <taxon>Neopterygii</taxon>
        <taxon>Teleostei</taxon>
        <taxon>Neoteleostei</taxon>
        <taxon>Acanthomorphata</taxon>
        <taxon>Eupercaria</taxon>
        <taxon>Perciformes</taxon>
        <taxon>Cottioidei</taxon>
        <taxon>Cottales</taxon>
        <taxon>Liparidae</taxon>
        <taxon>Liparis</taxon>
    </lineage>
</organism>
<sequence>MCKGLAALPTTCLKSAKDIKYKQGFLRFLIQKHDPQAAEQKQIKEKTDTAAKSIPTPAEVKQWKKSFNHVMSSKMGRTVFTNFLRSEFSEENMEFWVSCEDYKKCEPSALASRAQLLYQQHVEADAPSEVNLDAATREETRRNLENACPTCFNDAQKMIYTLMERDSYRRFLASKLIQDLSQSKTRRPDRGAGEQQHTVMLTGCSSPAG</sequence>
<feature type="compositionally biased region" description="Polar residues" evidence="1">
    <location>
        <begin position="195"/>
        <end position="209"/>
    </location>
</feature>
<dbReference type="SUPFAM" id="SSF48097">
    <property type="entry name" value="Regulator of G-protein signaling, RGS"/>
    <property type="match status" value="1"/>
</dbReference>
<proteinExistence type="predicted"/>
<dbReference type="PROSITE" id="PS50132">
    <property type="entry name" value="RGS"/>
    <property type="match status" value="1"/>
</dbReference>
<evidence type="ECO:0000313" key="4">
    <source>
        <dbReference type="Proteomes" id="UP000314294"/>
    </source>
</evidence>
<evidence type="ECO:0000256" key="1">
    <source>
        <dbReference type="SAM" id="MobiDB-lite"/>
    </source>
</evidence>
<feature type="region of interest" description="Disordered" evidence="1">
    <location>
        <begin position="182"/>
        <end position="209"/>
    </location>
</feature>
<dbReference type="OrthoDB" id="196547at2759"/>
<dbReference type="InterPro" id="IPR016137">
    <property type="entry name" value="RGS"/>
</dbReference>
<feature type="domain" description="RGS" evidence="2">
    <location>
        <begin position="66"/>
        <end position="181"/>
    </location>
</feature>
<protein>
    <submittedName>
        <fullName evidence="3">Regulator of G-protein signaling 4</fullName>
    </submittedName>
</protein>
<name>A0A4Z2IH87_9TELE</name>
<evidence type="ECO:0000313" key="3">
    <source>
        <dbReference type="EMBL" id="TNN76824.1"/>
    </source>
</evidence>
<comment type="caution">
    <text evidence="3">The sequence shown here is derived from an EMBL/GenBank/DDBJ whole genome shotgun (WGS) entry which is preliminary data.</text>
</comment>